<feature type="compositionally biased region" description="Polar residues" evidence="10">
    <location>
        <begin position="874"/>
        <end position="890"/>
    </location>
</feature>
<dbReference type="Pfam" id="PF00271">
    <property type="entry name" value="Helicase_C"/>
    <property type="match status" value="1"/>
</dbReference>
<dbReference type="PANTHER" id="PTHR45629">
    <property type="entry name" value="SNF2/RAD54 FAMILY MEMBER"/>
    <property type="match status" value="1"/>
</dbReference>
<evidence type="ECO:0000256" key="9">
    <source>
        <dbReference type="ARBA" id="ARBA00029956"/>
    </source>
</evidence>
<evidence type="ECO:0000256" key="10">
    <source>
        <dbReference type="SAM" id="MobiDB-lite"/>
    </source>
</evidence>
<evidence type="ECO:0000256" key="3">
    <source>
        <dbReference type="ARBA" id="ARBA00022618"/>
    </source>
</evidence>
<dbReference type="InterPro" id="IPR027417">
    <property type="entry name" value="P-loop_NTPase"/>
</dbReference>
<dbReference type="SUPFAM" id="SSF52540">
    <property type="entry name" value="P-loop containing nucleoside triphosphate hydrolases"/>
    <property type="match status" value="2"/>
</dbReference>
<keyword evidence="6" id="KW-0469">Meiosis</keyword>
<dbReference type="InterPro" id="IPR049730">
    <property type="entry name" value="SNF2/RAD54-like_C"/>
</dbReference>
<gene>
    <name evidence="13" type="ORF">CALMAC_LOCUS17388</name>
</gene>
<sequence>MSSDGLASEGQIHNDTEQEDDSALTVAVENGHTTPKISESLDFAIDPWSEVDLGSLGLDQLEVDLPSFDLLDEIFPTVPESRNEEAVHVKNKDVESSRKDKLRKRKSSDDEDYYPSTEEEDSDEEYQRVCTAPKTSKKEYHGKAKVIKRSLEFADDGDLGIYNYRIKTYYENTDASGYQDSDDDHNDGEDADFVWASSGFKMPLKIWDKLYPHQQDSIRWLYTLHRRRTGGILGDEMGLGKTVQVITFLYGIEYNKLSRTWVGLGPTLIVCPATVMHLWVKHIHDWAPEFRVAVLHASSTFVGPMSRLANEIYESKGILIVTYQGILKHQDCILNYRWHYVILDEGHKIRTPTSKVTLVVKRLVTTHRLILTGTPMQNNLLELWSLFDFTNPGLLGSCEIFDEHFAKPIIRGGYENAPAVQKQIALTVAASLKNIISPYLLRRTKKEVQDHIALPGKSEQVLFCALTDEQKKLYKDYLLSEQVGNVLEKGKNWFRDTSTRAKVFVAITMLRKLCNHPDLFIRNAAENLEDQVPDEPLNFDVRFDYRRSGKMRVLSALLKIWKRQGNRVLLFAQGRATLNILQHFLDKNDYTYLKMEGTTPISSRHSLIHLFNHSTEHFVFLLTTRVGGLGINLIGANRVIIFDPDWNPATDSQARERAWRIGQSRDVNIYRFVSSGTIEEKIYQRQVWKQFLSNRVLVDPRVDKHIFKSSDLFDLFSLNETDSSLETANIFQDAQVKIPEIVKAEQPADEFSEEKIREMKELAHKIALSFPQKKQTVDQQELADERAKKLEEKEKLKTLSAPELLQLNREKANTEENPWVNKVDDADTPASFSEALEYTEATSRLHTELVQGKKKPADAAEKTNELKLKMKMKSASSVDQNQPSTSYAHDNSSKKKKLPKKSSGEEGYKTYVDHSGAVDDEKVEGLVKAEIKLRKKRKVEKVESQDDYVLRSLLKTAGVSGVLEHETVIQGSSKGTLRLQMEAEERARKSVEALRWSRLDNFKWDH</sequence>
<dbReference type="InterPro" id="IPR014001">
    <property type="entry name" value="Helicase_ATP-bd"/>
</dbReference>
<feature type="region of interest" description="Disordered" evidence="10">
    <location>
        <begin position="81"/>
        <end position="128"/>
    </location>
</feature>
<feature type="compositionally biased region" description="Basic and acidic residues" evidence="10">
    <location>
        <begin position="81"/>
        <end position="99"/>
    </location>
</feature>
<dbReference type="Proteomes" id="UP000410492">
    <property type="component" value="Unassembled WGS sequence"/>
</dbReference>
<dbReference type="PROSITE" id="PS51194">
    <property type="entry name" value="HELICASE_CTER"/>
    <property type="match status" value="1"/>
</dbReference>
<dbReference type="PANTHER" id="PTHR45629:SF7">
    <property type="entry name" value="DNA EXCISION REPAIR PROTEIN ERCC-6-RELATED"/>
    <property type="match status" value="1"/>
</dbReference>
<dbReference type="GO" id="GO:0005524">
    <property type="term" value="F:ATP binding"/>
    <property type="evidence" value="ECO:0007669"/>
    <property type="project" value="InterPro"/>
</dbReference>
<dbReference type="SMART" id="SM00487">
    <property type="entry name" value="DEXDc"/>
    <property type="match status" value="1"/>
</dbReference>
<evidence type="ECO:0000256" key="6">
    <source>
        <dbReference type="ARBA" id="ARBA00023254"/>
    </source>
</evidence>
<proteinExistence type="predicted"/>
<comment type="subunit">
    <text evidence="1">Interacts (via N-terminus) with spn-A/Rad51.</text>
</comment>
<organism evidence="13 14">
    <name type="scientific">Callosobruchus maculatus</name>
    <name type="common">Southern cowpea weevil</name>
    <name type="synonym">Pulse bruchid</name>
    <dbReference type="NCBI Taxonomy" id="64391"/>
    <lineage>
        <taxon>Eukaryota</taxon>
        <taxon>Metazoa</taxon>
        <taxon>Ecdysozoa</taxon>
        <taxon>Arthropoda</taxon>
        <taxon>Hexapoda</taxon>
        <taxon>Insecta</taxon>
        <taxon>Pterygota</taxon>
        <taxon>Neoptera</taxon>
        <taxon>Endopterygota</taxon>
        <taxon>Coleoptera</taxon>
        <taxon>Polyphaga</taxon>
        <taxon>Cucujiformia</taxon>
        <taxon>Chrysomeloidea</taxon>
        <taxon>Chrysomelidae</taxon>
        <taxon>Bruchinae</taxon>
        <taxon>Bruchini</taxon>
        <taxon>Callosobruchus</taxon>
    </lineage>
</organism>
<dbReference type="GO" id="GO:0008094">
    <property type="term" value="F:ATP-dependent activity, acting on DNA"/>
    <property type="evidence" value="ECO:0007669"/>
    <property type="project" value="TreeGrafter"/>
</dbReference>
<reference evidence="13 14" key="1">
    <citation type="submission" date="2019-01" db="EMBL/GenBank/DDBJ databases">
        <authorList>
            <person name="Sayadi A."/>
        </authorList>
    </citation>
    <scope>NUCLEOTIDE SEQUENCE [LARGE SCALE GENOMIC DNA]</scope>
</reference>
<protein>
    <recommendedName>
        <fullName evidence="2">DNA repair and recombination protein RAD54-like</fullName>
    </recommendedName>
    <alternativeName>
        <fullName evidence="9">Protein okra</fullName>
    </alternativeName>
</protein>
<evidence type="ECO:0000256" key="4">
    <source>
        <dbReference type="ARBA" id="ARBA00022776"/>
    </source>
</evidence>
<accession>A0A653DGK8</accession>
<evidence type="ECO:0000313" key="13">
    <source>
        <dbReference type="EMBL" id="VEN59345.1"/>
    </source>
</evidence>
<keyword evidence="14" id="KW-1185">Reference proteome</keyword>
<dbReference type="InterPro" id="IPR050496">
    <property type="entry name" value="SNF2_RAD54_helicase_repair"/>
</dbReference>
<dbReference type="GO" id="GO:0051321">
    <property type="term" value="P:meiotic cell cycle"/>
    <property type="evidence" value="ECO:0007669"/>
    <property type="project" value="UniProtKB-KW"/>
</dbReference>
<dbReference type="GO" id="GO:0006283">
    <property type="term" value="P:transcription-coupled nucleotide-excision repair"/>
    <property type="evidence" value="ECO:0007669"/>
    <property type="project" value="TreeGrafter"/>
</dbReference>
<dbReference type="GO" id="GO:0051301">
    <property type="term" value="P:cell division"/>
    <property type="evidence" value="ECO:0007669"/>
    <property type="project" value="UniProtKB-KW"/>
</dbReference>
<dbReference type="FunFam" id="3.40.50.10810:FF:000094">
    <property type="entry name" value="DNA excision repair protein ERCC-6"/>
    <property type="match status" value="1"/>
</dbReference>
<dbReference type="GO" id="GO:0016787">
    <property type="term" value="F:hydrolase activity"/>
    <property type="evidence" value="ECO:0007669"/>
    <property type="project" value="UniProtKB-KW"/>
</dbReference>
<feature type="domain" description="Helicase ATP-binding" evidence="11">
    <location>
        <begin position="222"/>
        <end position="393"/>
    </location>
</feature>
<keyword evidence="7" id="KW-0131">Cell cycle</keyword>
<keyword evidence="3" id="KW-0132">Cell division</keyword>
<evidence type="ECO:0000256" key="2">
    <source>
        <dbReference type="ARBA" id="ARBA00015341"/>
    </source>
</evidence>
<keyword evidence="5" id="KW-0378">Hydrolase</keyword>
<dbReference type="InterPro" id="IPR038718">
    <property type="entry name" value="SNF2-like_sf"/>
</dbReference>
<name>A0A653DGK8_CALMS</name>
<evidence type="ECO:0000256" key="5">
    <source>
        <dbReference type="ARBA" id="ARBA00022801"/>
    </source>
</evidence>
<evidence type="ECO:0000256" key="7">
    <source>
        <dbReference type="ARBA" id="ARBA00023306"/>
    </source>
</evidence>
<dbReference type="CDD" id="cd18793">
    <property type="entry name" value="SF2_C_SNF"/>
    <property type="match status" value="1"/>
</dbReference>
<feature type="domain" description="Helicase C-terminal" evidence="12">
    <location>
        <begin position="552"/>
        <end position="710"/>
    </location>
</feature>
<dbReference type="Gene3D" id="3.40.50.10810">
    <property type="entry name" value="Tandem AAA-ATPase domain"/>
    <property type="match status" value="1"/>
</dbReference>
<dbReference type="InterPro" id="IPR001650">
    <property type="entry name" value="Helicase_C-like"/>
</dbReference>
<dbReference type="Gene3D" id="3.40.50.300">
    <property type="entry name" value="P-loop containing nucleotide triphosphate hydrolases"/>
    <property type="match status" value="1"/>
</dbReference>
<evidence type="ECO:0000256" key="8">
    <source>
        <dbReference type="ARBA" id="ARBA00024776"/>
    </source>
</evidence>
<dbReference type="Pfam" id="PF00176">
    <property type="entry name" value="SNF2-rel_dom"/>
    <property type="match status" value="1"/>
</dbReference>
<dbReference type="InterPro" id="IPR000330">
    <property type="entry name" value="SNF2_N"/>
</dbReference>
<dbReference type="AlphaFoldDB" id="A0A653DGK8"/>
<keyword evidence="4" id="KW-0498">Mitosis</keyword>
<evidence type="ECO:0000259" key="11">
    <source>
        <dbReference type="PROSITE" id="PS51192"/>
    </source>
</evidence>
<feature type="compositionally biased region" description="Acidic residues" evidence="10">
    <location>
        <begin position="109"/>
        <end position="124"/>
    </location>
</feature>
<feature type="region of interest" description="Disordered" evidence="10">
    <location>
        <begin position="871"/>
        <end position="908"/>
    </location>
</feature>
<evidence type="ECO:0000256" key="1">
    <source>
        <dbReference type="ARBA" id="ARBA00011467"/>
    </source>
</evidence>
<dbReference type="GO" id="GO:0005634">
    <property type="term" value="C:nucleus"/>
    <property type="evidence" value="ECO:0007669"/>
    <property type="project" value="TreeGrafter"/>
</dbReference>
<feature type="region of interest" description="Disordered" evidence="10">
    <location>
        <begin position="1"/>
        <end position="41"/>
    </location>
</feature>
<dbReference type="OrthoDB" id="413460at2759"/>
<evidence type="ECO:0000259" key="12">
    <source>
        <dbReference type="PROSITE" id="PS51194"/>
    </source>
</evidence>
<dbReference type="EMBL" id="CAACVG010011987">
    <property type="protein sequence ID" value="VEN59345.1"/>
    <property type="molecule type" value="Genomic_DNA"/>
</dbReference>
<dbReference type="SMART" id="SM00490">
    <property type="entry name" value="HELICc"/>
    <property type="match status" value="1"/>
</dbReference>
<dbReference type="PROSITE" id="PS51192">
    <property type="entry name" value="HELICASE_ATP_BIND_1"/>
    <property type="match status" value="1"/>
</dbReference>
<comment type="function">
    <text evidence="8">Involved in mitotic DNA repair and meiotic recombination. Functions in the recombinational DNA repair pathway. Essential for interhomolog gene conversion (GC), but may have a less important role in intersister GC than spn-A/Rad51. In the presence of DNA, spn-A/Rad51 enhances the ATPase activity of okr/Rad54.</text>
</comment>
<evidence type="ECO:0000313" key="14">
    <source>
        <dbReference type="Proteomes" id="UP000410492"/>
    </source>
</evidence>